<dbReference type="SUPFAM" id="SSF55729">
    <property type="entry name" value="Acyl-CoA N-acyltransferases (Nat)"/>
    <property type="match status" value="1"/>
</dbReference>
<reference evidence="2 3" key="1">
    <citation type="submission" date="2021-03" db="EMBL/GenBank/DDBJ databases">
        <title>Fibrella sp. HMF5405 genome sequencing and assembly.</title>
        <authorList>
            <person name="Kang H."/>
            <person name="Kim H."/>
            <person name="Bae S."/>
            <person name="Joh K."/>
        </authorList>
    </citation>
    <scope>NUCLEOTIDE SEQUENCE [LARGE SCALE GENOMIC DNA]</scope>
    <source>
        <strain evidence="2 3">HMF5405</strain>
    </source>
</reference>
<dbReference type="Pfam" id="PF13302">
    <property type="entry name" value="Acetyltransf_3"/>
    <property type="match status" value="1"/>
</dbReference>
<evidence type="ECO:0000313" key="3">
    <source>
        <dbReference type="Proteomes" id="UP000664628"/>
    </source>
</evidence>
<proteinExistence type="predicted"/>
<dbReference type="Proteomes" id="UP000664628">
    <property type="component" value="Unassembled WGS sequence"/>
</dbReference>
<dbReference type="PROSITE" id="PS51186">
    <property type="entry name" value="GNAT"/>
    <property type="match status" value="1"/>
</dbReference>
<sequence>MLPDLTTLTLDSERLRLLPVTDEYTDLIFREFTPEVATYMHPRPANERTETEAFVESAKACNREGSSLNMVITERQTGDFLGCVGLHKLADKRPEFGIWVKQSAHMHGYGREAIHTLKHWADEHIPYEYLIYPVDSRNISSRKIPESLGAAIISQYDDTGGMGQDLTLIKYRIER</sequence>
<keyword evidence="3" id="KW-1185">Reference proteome</keyword>
<name>A0ABS3JM86_9BACT</name>
<dbReference type="EMBL" id="JAFMYW010000007">
    <property type="protein sequence ID" value="MBO0951108.1"/>
    <property type="molecule type" value="Genomic_DNA"/>
</dbReference>
<protein>
    <submittedName>
        <fullName evidence="2">GNAT family N-acetyltransferase</fullName>
    </submittedName>
</protein>
<feature type="domain" description="N-acetyltransferase" evidence="1">
    <location>
        <begin position="27"/>
        <end position="173"/>
    </location>
</feature>
<organism evidence="2 3">
    <name type="scientific">Fibrella forsythiae</name>
    <dbReference type="NCBI Taxonomy" id="2817061"/>
    <lineage>
        <taxon>Bacteria</taxon>
        <taxon>Pseudomonadati</taxon>
        <taxon>Bacteroidota</taxon>
        <taxon>Cytophagia</taxon>
        <taxon>Cytophagales</taxon>
        <taxon>Spirosomataceae</taxon>
        <taxon>Fibrella</taxon>
    </lineage>
</organism>
<dbReference type="PANTHER" id="PTHR43792">
    <property type="entry name" value="GNAT FAMILY, PUTATIVE (AFU_ORTHOLOGUE AFUA_3G00765)-RELATED-RELATED"/>
    <property type="match status" value="1"/>
</dbReference>
<dbReference type="InterPro" id="IPR000182">
    <property type="entry name" value="GNAT_dom"/>
</dbReference>
<dbReference type="Gene3D" id="3.40.630.30">
    <property type="match status" value="1"/>
</dbReference>
<dbReference type="InterPro" id="IPR051531">
    <property type="entry name" value="N-acetyltransferase"/>
</dbReference>
<comment type="caution">
    <text evidence="2">The sequence shown here is derived from an EMBL/GenBank/DDBJ whole genome shotgun (WGS) entry which is preliminary data.</text>
</comment>
<dbReference type="RefSeq" id="WP_207331065.1">
    <property type="nucleotide sequence ID" value="NZ_JAFMYW010000007.1"/>
</dbReference>
<accession>A0ABS3JM86</accession>
<dbReference type="InterPro" id="IPR016181">
    <property type="entry name" value="Acyl_CoA_acyltransferase"/>
</dbReference>
<gene>
    <name evidence="2" type="ORF">J2I46_21160</name>
</gene>
<evidence type="ECO:0000259" key="1">
    <source>
        <dbReference type="PROSITE" id="PS51186"/>
    </source>
</evidence>
<evidence type="ECO:0000313" key="2">
    <source>
        <dbReference type="EMBL" id="MBO0951108.1"/>
    </source>
</evidence>